<dbReference type="Proteomes" id="UP000654482">
    <property type="component" value="Unassembled WGS sequence"/>
</dbReference>
<dbReference type="RefSeq" id="WP_194031501.1">
    <property type="nucleotide sequence ID" value="NZ_JADEWZ010000046.1"/>
</dbReference>
<dbReference type="InterPro" id="IPR011989">
    <property type="entry name" value="ARM-like"/>
</dbReference>
<dbReference type="GO" id="GO:0030089">
    <property type="term" value="C:phycobilisome"/>
    <property type="evidence" value="ECO:0007669"/>
    <property type="project" value="UniProtKB-KW"/>
</dbReference>
<reference evidence="3" key="1">
    <citation type="submission" date="2020-10" db="EMBL/GenBank/DDBJ databases">
        <authorList>
            <person name="Castelo-Branco R."/>
            <person name="Eusebio N."/>
            <person name="Adriana R."/>
            <person name="Vieira A."/>
            <person name="Brugerolle De Fraissinette N."/>
            <person name="Rezende De Castro R."/>
            <person name="Schneider M.P."/>
            <person name="Vasconcelos V."/>
            <person name="Leao P.N."/>
        </authorList>
    </citation>
    <scope>NUCLEOTIDE SEQUENCE</scope>
    <source>
        <strain evidence="3">LEGE 07157</strain>
    </source>
</reference>
<dbReference type="Pfam" id="PF13646">
    <property type="entry name" value="HEAT_2"/>
    <property type="match status" value="1"/>
</dbReference>
<keyword evidence="4" id="KW-1185">Reference proteome</keyword>
<keyword evidence="1" id="KW-0042">Antenna complex</keyword>
<dbReference type="AlphaFoldDB" id="A0A8J7DZE2"/>
<evidence type="ECO:0000313" key="4">
    <source>
        <dbReference type="Proteomes" id="UP000654482"/>
    </source>
</evidence>
<evidence type="ECO:0000256" key="1">
    <source>
        <dbReference type="ARBA" id="ARBA00022549"/>
    </source>
</evidence>
<gene>
    <name evidence="3" type="ORF">IQ249_21220</name>
</gene>
<proteinExistence type="predicted"/>
<protein>
    <submittedName>
        <fullName evidence="3">HEAT repeat domain-containing protein</fullName>
    </submittedName>
</protein>
<organism evidence="3 4">
    <name type="scientific">Lusitaniella coriacea LEGE 07157</name>
    <dbReference type="NCBI Taxonomy" id="945747"/>
    <lineage>
        <taxon>Bacteria</taxon>
        <taxon>Bacillati</taxon>
        <taxon>Cyanobacteriota</taxon>
        <taxon>Cyanophyceae</taxon>
        <taxon>Spirulinales</taxon>
        <taxon>Lusitaniellaceae</taxon>
        <taxon>Lusitaniella</taxon>
    </lineage>
</organism>
<sequence>MLLNLTSPQTLERLREQAENHPKYRVRKSALQALVKGCKDNPETLNVLKNVAHRDRAPEVVQTAIQELARGWQDDSETLNWLKTYAQYSQNPVVRSTAIQELARGWSEIFNVFEILAKCAFVDPFQRQNNADINPRKSALESAIAYYGDRPETWALVADRARNDTDRQVRSFAKEQLQQKADANGVI</sequence>
<evidence type="ECO:0000256" key="2">
    <source>
        <dbReference type="ARBA" id="ARBA00022738"/>
    </source>
</evidence>
<dbReference type="Gene3D" id="1.25.10.10">
    <property type="entry name" value="Leucine-rich Repeat Variant"/>
    <property type="match status" value="1"/>
</dbReference>
<dbReference type="SUPFAM" id="SSF48371">
    <property type="entry name" value="ARM repeat"/>
    <property type="match status" value="1"/>
</dbReference>
<dbReference type="InterPro" id="IPR016024">
    <property type="entry name" value="ARM-type_fold"/>
</dbReference>
<dbReference type="EMBL" id="JADEWZ010000046">
    <property type="protein sequence ID" value="MBE9118416.1"/>
    <property type="molecule type" value="Genomic_DNA"/>
</dbReference>
<accession>A0A8J7DZE2</accession>
<name>A0A8J7DZE2_9CYAN</name>
<evidence type="ECO:0000313" key="3">
    <source>
        <dbReference type="EMBL" id="MBE9118416.1"/>
    </source>
</evidence>
<keyword evidence="2" id="KW-0605">Phycobilisome</keyword>
<comment type="caution">
    <text evidence="3">The sequence shown here is derived from an EMBL/GenBank/DDBJ whole genome shotgun (WGS) entry which is preliminary data.</text>
</comment>